<dbReference type="InterPro" id="IPR029064">
    <property type="entry name" value="Ribosomal_eL30-like_sf"/>
</dbReference>
<dbReference type="EMBL" id="LTDL01000014">
    <property type="protein sequence ID" value="OAG32028.1"/>
    <property type="molecule type" value="Genomic_DNA"/>
</dbReference>
<dbReference type="PANTHER" id="PTHR23105">
    <property type="entry name" value="RIBOSOMAL PROTEIN L7AE FAMILY MEMBER"/>
    <property type="match status" value="1"/>
</dbReference>
<evidence type="ECO:0000256" key="4">
    <source>
        <dbReference type="RuleBase" id="RU367042"/>
    </source>
</evidence>
<keyword evidence="8" id="KW-1185">Reference proteome</keyword>
<dbReference type="GO" id="GO:0003723">
    <property type="term" value="F:RNA binding"/>
    <property type="evidence" value="ECO:0007669"/>
    <property type="project" value="UniProtKB-UniRule"/>
</dbReference>
<dbReference type="PRINTS" id="PR00881">
    <property type="entry name" value="L7ARS6FAMILY"/>
</dbReference>
<evidence type="ECO:0000256" key="2">
    <source>
        <dbReference type="ARBA" id="ARBA00022980"/>
    </source>
</evidence>
<dbReference type="OrthoDB" id="29563at2759"/>
<feature type="compositionally biased region" description="Basic residues" evidence="5">
    <location>
        <begin position="14"/>
        <end position="23"/>
    </location>
</feature>
<evidence type="ECO:0000313" key="7">
    <source>
        <dbReference type="EMBL" id="OAG32028.1"/>
    </source>
</evidence>
<dbReference type="GeneID" id="93646853"/>
<protein>
    <recommendedName>
        <fullName evidence="4">60S ribosomal protein L8</fullName>
    </recommendedName>
</protein>
<evidence type="ECO:0000256" key="1">
    <source>
        <dbReference type="ARBA" id="ARBA00007337"/>
    </source>
</evidence>
<dbReference type="Gene3D" id="3.30.1330.30">
    <property type="match status" value="1"/>
</dbReference>
<organism evidence="7 8">
    <name type="scientific">Nematocida displodere</name>
    <dbReference type="NCBI Taxonomy" id="1805483"/>
    <lineage>
        <taxon>Eukaryota</taxon>
        <taxon>Fungi</taxon>
        <taxon>Fungi incertae sedis</taxon>
        <taxon>Microsporidia</taxon>
        <taxon>Nematocida</taxon>
    </lineage>
</organism>
<evidence type="ECO:0000256" key="5">
    <source>
        <dbReference type="SAM" id="MobiDB-lite"/>
    </source>
</evidence>
<sequence length="212" mass="23921">MAVNAIQTIEYKVKAPRNKRNQGQKHTAEDTKKERKRQNASIQQKKTALEGALKCPPAIHQFKKQMDSELKDKIEEVFMRYRPSTPEEKAKKLEESKETGVAAKKELTVRLGIVEVVKLIEKKKAKFVLIANNVDPIEVVLFLPSLCKKMGVSYAIFDTKERLGAIVRRKAVTCLALTEVVPGLEPLIKEANEEFADQYVSTMKTWGVPAAK</sequence>
<dbReference type="InterPro" id="IPR001921">
    <property type="entry name" value="Ribosomal_eL8_euk"/>
</dbReference>
<comment type="similarity">
    <text evidence="1 4">Belongs to the eukaryotic ribosomal protein eL8 family.</text>
</comment>
<feature type="domain" description="Ribosomal protein eL8/eL30/eS12/Gadd45" evidence="6">
    <location>
        <begin position="101"/>
        <end position="180"/>
    </location>
</feature>
<dbReference type="Proteomes" id="UP000185944">
    <property type="component" value="Unassembled WGS sequence"/>
</dbReference>
<dbReference type="GO" id="GO:0022625">
    <property type="term" value="C:cytosolic large ribosomal subunit"/>
    <property type="evidence" value="ECO:0007669"/>
    <property type="project" value="UniProtKB-UniRule"/>
</dbReference>
<proteinExistence type="inferred from homology"/>
<evidence type="ECO:0000313" key="8">
    <source>
        <dbReference type="Proteomes" id="UP000185944"/>
    </source>
</evidence>
<keyword evidence="2 4" id="KW-0689">Ribosomal protein</keyword>
<comment type="function">
    <text evidence="4">Component of the ribosome.</text>
</comment>
<dbReference type="STRING" id="1805483.A0A177EJH9"/>
<gene>
    <name evidence="7" type="ORF">NEDG_00503</name>
</gene>
<dbReference type="InterPro" id="IPR050257">
    <property type="entry name" value="eL8/uL1-like"/>
</dbReference>
<comment type="caution">
    <text evidence="7">The sequence shown here is derived from an EMBL/GenBank/DDBJ whole genome shotgun (WGS) entry which is preliminary data.</text>
</comment>
<dbReference type="RefSeq" id="XP_067545629.1">
    <property type="nucleotide sequence ID" value="XM_067687921.1"/>
</dbReference>
<evidence type="ECO:0000259" key="6">
    <source>
        <dbReference type="Pfam" id="PF01248"/>
    </source>
</evidence>
<dbReference type="SUPFAM" id="SSF55315">
    <property type="entry name" value="L30e-like"/>
    <property type="match status" value="1"/>
</dbReference>
<dbReference type="PRINTS" id="PR00882">
    <property type="entry name" value="RIBOSOMALL7A"/>
</dbReference>
<dbReference type="AlphaFoldDB" id="A0A177EJH9"/>
<name>A0A177EJH9_9MICR</name>
<accession>A0A177EJH9</accession>
<dbReference type="VEuPathDB" id="MicrosporidiaDB:NEDG_00503"/>
<dbReference type="Pfam" id="PF01248">
    <property type="entry name" value="Ribosomal_L7Ae"/>
    <property type="match status" value="1"/>
</dbReference>
<dbReference type="InterPro" id="IPR018492">
    <property type="entry name" value="Ribosomal_eL8/Nhp2"/>
</dbReference>
<reference evidence="7 8" key="1">
    <citation type="submission" date="2016-02" db="EMBL/GenBank/DDBJ databases">
        <title>Discovery of a natural microsporidian pathogen with a broad tissue tropism in Caenorhabditis elegans.</title>
        <authorList>
            <person name="Luallen R.J."/>
            <person name="Reinke A.W."/>
            <person name="Tong L."/>
            <person name="Botts M.R."/>
            <person name="Felix M.-A."/>
            <person name="Troemel E.R."/>
        </authorList>
    </citation>
    <scope>NUCLEOTIDE SEQUENCE [LARGE SCALE GENOMIC DNA]</scope>
    <source>
        <strain evidence="7 8">JUm2807</strain>
    </source>
</reference>
<keyword evidence="3 4" id="KW-0687">Ribonucleoprotein</keyword>
<dbReference type="InterPro" id="IPR004038">
    <property type="entry name" value="Ribosomal_eL8/eL30/eS12/Gad45"/>
</dbReference>
<dbReference type="GO" id="GO:0030684">
    <property type="term" value="C:preribosome"/>
    <property type="evidence" value="ECO:0007669"/>
    <property type="project" value="EnsemblFungi"/>
</dbReference>
<evidence type="ECO:0000256" key="3">
    <source>
        <dbReference type="ARBA" id="ARBA00023274"/>
    </source>
</evidence>
<feature type="region of interest" description="Disordered" evidence="5">
    <location>
        <begin position="1"/>
        <end position="48"/>
    </location>
</feature>